<gene>
    <name evidence="1" type="ORF">ACK3FC_08470</name>
</gene>
<keyword evidence="2" id="KW-1185">Reference proteome</keyword>
<name>A0ABW9KTX2_XANCT</name>
<dbReference type="EMBL" id="JBKAMQ010000002">
    <property type="protein sequence ID" value="MFN6507260.1"/>
    <property type="molecule type" value="Genomic_DNA"/>
</dbReference>
<organism evidence="1 2">
    <name type="scientific">Xanthomonas translucens pv. translucens</name>
    <dbReference type="NCBI Taxonomy" id="134875"/>
    <lineage>
        <taxon>Bacteria</taxon>
        <taxon>Pseudomonadati</taxon>
        <taxon>Pseudomonadota</taxon>
        <taxon>Gammaproteobacteria</taxon>
        <taxon>Lysobacterales</taxon>
        <taxon>Lysobacteraceae</taxon>
        <taxon>Xanthomonas</taxon>
        <taxon>Xanthomonas translucens group</taxon>
    </lineage>
</organism>
<accession>A0ABW9KTX2</accession>
<proteinExistence type="predicted"/>
<reference evidence="1 2" key="1">
    <citation type="submission" date="2024-12" db="EMBL/GenBank/DDBJ databases">
        <authorList>
            <person name="Alaofin S."/>
            <person name="Velasco D."/>
            <person name="Li D."/>
            <person name="Baldwin T."/>
            <person name="Liu Z."/>
            <person name="Schachterle J.K."/>
        </authorList>
    </citation>
    <scope>NUCLEOTIDE SEQUENCE [LARGE SCALE GENOMIC DNA]</scope>
    <source>
        <strain evidence="1 2">B1</strain>
    </source>
</reference>
<dbReference type="RefSeq" id="WP_003478048.1">
    <property type="nucleotide sequence ID" value="NZ_CP064001.1"/>
</dbReference>
<evidence type="ECO:0000313" key="2">
    <source>
        <dbReference type="Proteomes" id="UP001635788"/>
    </source>
</evidence>
<evidence type="ECO:0000313" key="1">
    <source>
        <dbReference type="EMBL" id="MFN6507260.1"/>
    </source>
</evidence>
<protein>
    <submittedName>
        <fullName evidence="1">Uncharacterized protein</fullName>
    </submittedName>
</protein>
<dbReference type="Proteomes" id="UP001635788">
    <property type="component" value="Unassembled WGS sequence"/>
</dbReference>
<sequence>MSRNAVSLEQAAKATHLPVVSFALEAIEQARPFPASTIAAFFAAIERGNRRIGTSDPFCVAFCKT</sequence>
<comment type="caution">
    <text evidence="1">The sequence shown here is derived from an EMBL/GenBank/DDBJ whole genome shotgun (WGS) entry which is preliminary data.</text>
</comment>